<dbReference type="PROSITE" id="PS00923">
    <property type="entry name" value="ASP_GLU_RACEMASE_1"/>
    <property type="match status" value="1"/>
</dbReference>
<dbReference type="GO" id="GO:0008360">
    <property type="term" value="P:regulation of cell shape"/>
    <property type="evidence" value="ECO:0007669"/>
    <property type="project" value="UniProtKB-KW"/>
</dbReference>
<evidence type="ECO:0000256" key="7">
    <source>
        <dbReference type="HAMAP-Rule" id="MF_00258"/>
    </source>
</evidence>
<dbReference type="InterPro" id="IPR018187">
    <property type="entry name" value="Asp/Glu_racemase_AS_1"/>
</dbReference>
<dbReference type="RefSeq" id="WP_126397421.1">
    <property type="nucleotide sequence ID" value="NZ_AP018907.1"/>
</dbReference>
<dbReference type="EC" id="5.1.1.3" evidence="2 7"/>
<feature type="active site" description="Proton donor/acceptor" evidence="7">
    <location>
        <position position="107"/>
    </location>
</feature>
<dbReference type="Proteomes" id="UP000266934">
    <property type="component" value="Chromosome"/>
</dbReference>
<feature type="binding site" evidence="7">
    <location>
        <begin position="108"/>
        <end position="109"/>
    </location>
    <ligand>
        <name>substrate</name>
    </ligand>
</feature>
<dbReference type="KEGG" id="blag:BLTE_05550"/>
<keyword evidence="3 7" id="KW-0133">Cell shape</keyword>
<keyword evidence="4 7" id="KW-0573">Peptidoglycan synthesis</keyword>
<comment type="similarity">
    <text evidence="7">Belongs to the aspartate/glutamate racemases family.</text>
</comment>
<dbReference type="InterPro" id="IPR001920">
    <property type="entry name" value="Asp/Glu_race"/>
</dbReference>
<dbReference type="Gene3D" id="3.40.50.1860">
    <property type="match status" value="2"/>
</dbReference>
<evidence type="ECO:0000256" key="5">
    <source>
        <dbReference type="ARBA" id="ARBA00023235"/>
    </source>
</evidence>
<proteinExistence type="inferred from homology"/>
<feature type="binding site" evidence="7">
    <location>
        <begin position="224"/>
        <end position="225"/>
    </location>
    <ligand>
        <name>substrate</name>
    </ligand>
</feature>
<dbReference type="InterPro" id="IPR015942">
    <property type="entry name" value="Asp/Glu/hydantoin_racemase"/>
</dbReference>
<dbReference type="EMBL" id="AP018907">
    <property type="protein sequence ID" value="BBF91870.1"/>
    <property type="molecule type" value="Genomic_DNA"/>
</dbReference>
<reference evidence="8 9" key="1">
    <citation type="submission" date="2018-08" db="EMBL/GenBank/DDBJ databases">
        <title>Complete genome sequencing of Blastochloris tepida GI.</title>
        <authorList>
            <person name="Tsukatani Y."/>
            <person name="Mori H."/>
        </authorList>
    </citation>
    <scope>NUCLEOTIDE SEQUENCE [LARGE SCALE GENOMIC DNA]</scope>
    <source>
        <strain evidence="8 9">GI</strain>
    </source>
</reference>
<evidence type="ECO:0000256" key="4">
    <source>
        <dbReference type="ARBA" id="ARBA00022984"/>
    </source>
</evidence>
<dbReference type="PROSITE" id="PS00924">
    <property type="entry name" value="ASP_GLU_RACEMASE_2"/>
    <property type="match status" value="1"/>
</dbReference>
<dbReference type="SUPFAM" id="SSF53681">
    <property type="entry name" value="Aspartate/glutamate racemase"/>
    <property type="match status" value="2"/>
</dbReference>
<dbReference type="HAMAP" id="MF_00258">
    <property type="entry name" value="Glu_racemase"/>
    <property type="match status" value="1"/>
</dbReference>
<accession>A0A348FX37</accession>
<dbReference type="AlphaFoldDB" id="A0A348FX37"/>
<comment type="function">
    <text evidence="7">Provides the (R)-glutamate required for cell wall biosynthesis.</text>
</comment>
<feature type="binding site" evidence="7">
    <location>
        <begin position="75"/>
        <end position="76"/>
    </location>
    <ligand>
        <name>substrate</name>
    </ligand>
</feature>
<dbReference type="GO" id="GO:0071555">
    <property type="term" value="P:cell wall organization"/>
    <property type="evidence" value="ECO:0007669"/>
    <property type="project" value="UniProtKB-KW"/>
</dbReference>
<evidence type="ECO:0000256" key="3">
    <source>
        <dbReference type="ARBA" id="ARBA00022960"/>
    </source>
</evidence>
<dbReference type="GO" id="GO:0009252">
    <property type="term" value="P:peptidoglycan biosynthetic process"/>
    <property type="evidence" value="ECO:0007669"/>
    <property type="project" value="UniProtKB-UniRule"/>
</dbReference>
<evidence type="ECO:0000313" key="9">
    <source>
        <dbReference type="Proteomes" id="UP000266934"/>
    </source>
</evidence>
<evidence type="ECO:0000313" key="8">
    <source>
        <dbReference type="EMBL" id="BBF91870.1"/>
    </source>
</evidence>
<dbReference type="UniPathway" id="UPA00219"/>
<comment type="catalytic activity">
    <reaction evidence="1 7">
        <text>L-glutamate = D-glutamate</text>
        <dbReference type="Rhea" id="RHEA:12813"/>
        <dbReference type="ChEBI" id="CHEBI:29985"/>
        <dbReference type="ChEBI" id="CHEBI:29986"/>
        <dbReference type="EC" id="5.1.1.3"/>
    </reaction>
</comment>
<dbReference type="GO" id="GO:0008881">
    <property type="term" value="F:glutamate racemase activity"/>
    <property type="evidence" value="ECO:0007669"/>
    <property type="project" value="UniProtKB-UniRule"/>
</dbReference>
<protein>
    <recommendedName>
        <fullName evidence="2 7">Glutamate racemase</fullName>
        <ecNumber evidence="2 7">5.1.1.3</ecNumber>
    </recommendedName>
</protein>
<dbReference type="InterPro" id="IPR004391">
    <property type="entry name" value="Glu_race"/>
</dbReference>
<gene>
    <name evidence="7 8" type="primary">murI</name>
    <name evidence="8" type="ORF">BLTE_05550</name>
</gene>
<evidence type="ECO:0000256" key="2">
    <source>
        <dbReference type="ARBA" id="ARBA00013090"/>
    </source>
</evidence>
<dbReference type="NCBIfam" id="TIGR00067">
    <property type="entry name" value="glut_race"/>
    <property type="match status" value="1"/>
</dbReference>
<feature type="active site" description="Proton donor/acceptor" evidence="7">
    <location>
        <position position="223"/>
    </location>
</feature>
<dbReference type="InterPro" id="IPR033134">
    <property type="entry name" value="Asp/Glu_racemase_AS_2"/>
</dbReference>
<dbReference type="OrthoDB" id="9801055at2"/>
<keyword evidence="6 7" id="KW-0961">Cell wall biogenesis/degradation</keyword>
<keyword evidence="9" id="KW-1185">Reference proteome</keyword>
<organism evidence="8 9">
    <name type="scientific">Blastochloris tepida</name>
    <dbReference type="NCBI Taxonomy" id="2233851"/>
    <lineage>
        <taxon>Bacteria</taxon>
        <taxon>Pseudomonadati</taxon>
        <taxon>Pseudomonadota</taxon>
        <taxon>Alphaproteobacteria</taxon>
        <taxon>Hyphomicrobiales</taxon>
        <taxon>Blastochloridaceae</taxon>
        <taxon>Blastochloris</taxon>
    </lineage>
</organism>
<keyword evidence="5 7" id="KW-0413">Isomerase</keyword>
<sequence>MPIELSSGEVRSLGRAPSPLAPTIAPLPPVAISLRDPLILVFDSGLGGLTVLAEVTKARPDARIVYVADDAGFPYGPMAESALIARVAQVLGQAIRLHGPDVVVVACNTASTLVLPHLRAAHPAVRFVGTVPAIKPACEGSKSGRVSVLATPGTVRRDYTRDLIRRFAGSCQVTLVGSALLAGFAEAFLRGHPIDDEAIAAEIAPCFVDGPEGARTDTVVLACTHYPLLVEAFRDLAPWPVRWVDPAPAIARRVVQLIGPATAGVVAPPGRVAFTGGRMREPGLAGALRRFRLEEA</sequence>
<comment type="pathway">
    <text evidence="7">Cell wall biogenesis; peptidoglycan biosynthesis.</text>
</comment>
<feature type="binding site" evidence="7">
    <location>
        <begin position="43"/>
        <end position="44"/>
    </location>
    <ligand>
        <name>substrate</name>
    </ligand>
</feature>
<dbReference type="Pfam" id="PF01177">
    <property type="entry name" value="Asp_Glu_race"/>
    <property type="match status" value="1"/>
</dbReference>
<evidence type="ECO:0000256" key="6">
    <source>
        <dbReference type="ARBA" id="ARBA00023316"/>
    </source>
</evidence>
<name>A0A348FX37_9HYPH</name>
<dbReference type="PANTHER" id="PTHR21198:SF2">
    <property type="entry name" value="GLUTAMATE RACEMASE"/>
    <property type="match status" value="1"/>
</dbReference>
<dbReference type="PANTHER" id="PTHR21198">
    <property type="entry name" value="GLUTAMATE RACEMASE"/>
    <property type="match status" value="1"/>
</dbReference>
<evidence type="ECO:0000256" key="1">
    <source>
        <dbReference type="ARBA" id="ARBA00001602"/>
    </source>
</evidence>